<dbReference type="EMBL" id="JBHTMM010000064">
    <property type="protein sequence ID" value="MFD1310977.1"/>
    <property type="molecule type" value="Genomic_DNA"/>
</dbReference>
<dbReference type="CDD" id="cd00130">
    <property type="entry name" value="PAS"/>
    <property type="match status" value="2"/>
</dbReference>
<dbReference type="InterPro" id="IPR052016">
    <property type="entry name" value="Bact_Sigma-Reg"/>
</dbReference>
<keyword evidence="4" id="KW-1185">Reference proteome</keyword>
<name>A0ABW3XN93_9ACTN</name>
<dbReference type="PANTHER" id="PTHR43156">
    <property type="entry name" value="STAGE II SPORULATION PROTEIN E-RELATED"/>
    <property type="match status" value="1"/>
</dbReference>
<dbReference type="SMART" id="SM00331">
    <property type="entry name" value="PP2C_SIG"/>
    <property type="match status" value="1"/>
</dbReference>
<dbReference type="Pfam" id="PF00989">
    <property type="entry name" value="PAS"/>
    <property type="match status" value="1"/>
</dbReference>
<reference evidence="4" key="1">
    <citation type="journal article" date="2019" name="Int. J. Syst. Evol. Microbiol.">
        <title>The Global Catalogue of Microorganisms (GCM) 10K type strain sequencing project: providing services to taxonomists for standard genome sequencing and annotation.</title>
        <authorList>
            <consortium name="The Broad Institute Genomics Platform"/>
            <consortium name="The Broad Institute Genome Sequencing Center for Infectious Disease"/>
            <person name="Wu L."/>
            <person name="Ma J."/>
        </authorList>
    </citation>
    <scope>NUCLEOTIDE SEQUENCE [LARGE SCALE GENOMIC DNA]</scope>
    <source>
        <strain evidence="4">CGMCC 4.7020</strain>
    </source>
</reference>
<dbReference type="SUPFAM" id="SSF55874">
    <property type="entry name" value="ATPase domain of HSP90 chaperone/DNA topoisomerase II/histidine kinase"/>
    <property type="match status" value="1"/>
</dbReference>
<comment type="caution">
    <text evidence="3">The sequence shown here is derived from an EMBL/GenBank/DDBJ whole genome shotgun (WGS) entry which is preliminary data.</text>
</comment>
<dbReference type="InterPro" id="IPR036457">
    <property type="entry name" value="PPM-type-like_dom_sf"/>
</dbReference>
<dbReference type="Gene3D" id="3.60.40.10">
    <property type="entry name" value="PPM-type phosphatase domain"/>
    <property type="match status" value="1"/>
</dbReference>
<evidence type="ECO:0000259" key="2">
    <source>
        <dbReference type="PROSITE" id="PS50112"/>
    </source>
</evidence>
<dbReference type="InterPro" id="IPR013767">
    <property type="entry name" value="PAS_fold"/>
</dbReference>
<dbReference type="Pfam" id="PF07228">
    <property type="entry name" value="SpoIIE"/>
    <property type="match status" value="1"/>
</dbReference>
<dbReference type="NCBIfam" id="TIGR00229">
    <property type="entry name" value="sensory_box"/>
    <property type="match status" value="2"/>
</dbReference>
<dbReference type="Pfam" id="PF08448">
    <property type="entry name" value="PAS_4"/>
    <property type="match status" value="1"/>
</dbReference>
<dbReference type="Gene3D" id="3.30.450.40">
    <property type="match status" value="1"/>
</dbReference>
<dbReference type="Pfam" id="PF01590">
    <property type="entry name" value="GAF"/>
    <property type="match status" value="1"/>
</dbReference>
<evidence type="ECO:0000256" key="1">
    <source>
        <dbReference type="ARBA" id="ARBA00022801"/>
    </source>
</evidence>
<sequence>MARAIRRSSGTAHQVGTMAHSYAWPGPLPPGSARLHVDTAIAVSDPSGQIVLWSSAAQALWGYAPEEVIGTSLTRLFTTDGAALLHRDGRSVEAWVCLSPLVAPELPGGFLLTAEPQVAAETRSGAQEPGDETLMRWVFEQYPAHLGVFDCEARSLKQNHAMARATGLREDELHDRRVSDLIPDASLIENDRWIRRVATTGEPAQREAFLKVPGEPKAHAWIVDYFPLKDPVGRVRAVAMSAYDYSRQYESRERLALLGEARTRIGASLELEGTADELAELLVPRFADVVSVDLFEAVFGGDLPASVPSGPVLLRRAAQRPAFFAEGARPALGETQWHPATSPVSRCVATGRAELHDVTDPQGTRGFADAPATAAELRACGAHSLITVPIRARGTTLGAASFLRHGASHESFTADDLTLAEDLVARAAICLDNARRFTRERGIALFLQSTLLPRGPIVHPGAETATRYLPADRATEAGGDWFDVIPLPGTRVGLVVGDVVGHGIGASVTMGRLRTAVRTLADIDLQPDELLTHLDDMVTHPAEEMGDESDGDVVDYNAIPGDIGASCLYAVYDPVSGTCTLARAGHPPPVLVCPDGTTQVVDVPAGPPLGLGSLPFEATELTIPEGSLLALFTDGLVETRGHDIDERIDELRSALARPVPSLEKLCDTVLESLHTETRTDDIALLVARTRLLRKEQVAEWDVPADAAAVAETRKMVDERLTAWRLEEAAFTTELVISELVTNAIRYGTEPIRLRLIKERSLICEVSDSSSTAPHLRRARVSDEGGRGLFLVAELTQRWGTRYTSAGKTIWAEQALGRSPRTAPSF</sequence>
<feature type="domain" description="PAS" evidence="2">
    <location>
        <begin position="37"/>
        <end position="73"/>
    </location>
</feature>
<dbReference type="PANTHER" id="PTHR43156:SF2">
    <property type="entry name" value="STAGE II SPORULATION PROTEIN E"/>
    <property type="match status" value="1"/>
</dbReference>
<gene>
    <name evidence="3" type="ORF">ACFQ5X_34785</name>
</gene>
<dbReference type="SUPFAM" id="SSF55781">
    <property type="entry name" value="GAF domain-like"/>
    <property type="match status" value="1"/>
</dbReference>
<dbReference type="Pfam" id="PF13581">
    <property type="entry name" value="HATPase_c_2"/>
    <property type="match status" value="1"/>
</dbReference>
<dbReference type="InterPro" id="IPR013656">
    <property type="entry name" value="PAS_4"/>
</dbReference>
<proteinExistence type="predicted"/>
<dbReference type="InterPro" id="IPR035965">
    <property type="entry name" value="PAS-like_dom_sf"/>
</dbReference>
<dbReference type="CDD" id="cd16936">
    <property type="entry name" value="HATPase_RsbW-like"/>
    <property type="match status" value="1"/>
</dbReference>
<keyword evidence="1" id="KW-0378">Hydrolase</keyword>
<accession>A0ABW3XN93</accession>
<organism evidence="3 4">
    <name type="scientific">Streptomyces kaempferi</name>
    <dbReference type="NCBI Taxonomy" id="333725"/>
    <lineage>
        <taxon>Bacteria</taxon>
        <taxon>Bacillati</taxon>
        <taxon>Actinomycetota</taxon>
        <taxon>Actinomycetes</taxon>
        <taxon>Kitasatosporales</taxon>
        <taxon>Streptomycetaceae</taxon>
        <taxon>Streptomyces</taxon>
    </lineage>
</organism>
<dbReference type="SMART" id="SM00091">
    <property type="entry name" value="PAS"/>
    <property type="match status" value="2"/>
</dbReference>
<dbReference type="InterPro" id="IPR001932">
    <property type="entry name" value="PPM-type_phosphatase-like_dom"/>
</dbReference>
<dbReference type="PROSITE" id="PS50112">
    <property type="entry name" value="PAS"/>
    <property type="match status" value="1"/>
</dbReference>
<dbReference type="Proteomes" id="UP001597058">
    <property type="component" value="Unassembled WGS sequence"/>
</dbReference>
<dbReference type="InterPro" id="IPR036890">
    <property type="entry name" value="HATPase_C_sf"/>
</dbReference>
<dbReference type="SUPFAM" id="SSF81606">
    <property type="entry name" value="PP2C-like"/>
    <property type="match status" value="1"/>
</dbReference>
<protein>
    <submittedName>
        <fullName evidence="3">SpoIIE family protein phosphatase</fullName>
    </submittedName>
</protein>
<dbReference type="InterPro" id="IPR029016">
    <property type="entry name" value="GAF-like_dom_sf"/>
</dbReference>
<dbReference type="Gene3D" id="3.30.450.20">
    <property type="entry name" value="PAS domain"/>
    <property type="match status" value="2"/>
</dbReference>
<dbReference type="InterPro" id="IPR003594">
    <property type="entry name" value="HATPase_dom"/>
</dbReference>
<dbReference type="InterPro" id="IPR000014">
    <property type="entry name" value="PAS"/>
</dbReference>
<evidence type="ECO:0000313" key="3">
    <source>
        <dbReference type="EMBL" id="MFD1310977.1"/>
    </source>
</evidence>
<evidence type="ECO:0000313" key="4">
    <source>
        <dbReference type="Proteomes" id="UP001597058"/>
    </source>
</evidence>
<dbReference type="RefSeq" id="WP_381329970.1">
    <property type="nucleotide sequence ID" value="NZ_JBHTMM010000064.1"/>
</dbReference>
<dbReference type="InterPro" id="IPR003018">
    <property type="entry name" value="GAF"/>
</dbReference>
<dbReference type="SUPFAM" id="SSF55785">
    <property type="entry name" value="PYP-like sensor domain (PAS domain)"/>
    <property type="match status" value="2"/>
</dbReference>
<dbReference type="Gene3D" id="3.30.565.10">
    <property type="entry name" value="Histidine kinase-like ATPase, C-terminal domain"/>
    <property type="match status" value="1"/>
</dbReference>